<accession>A0A1A7WIN7</accession>
<dbReference type="AlphaFoldDB" id="A0A1A7WIN7"/>
<gene>
    <name evidence="1" type="primary">Nfu_g_1_012567</name>
</gene>
<organism evidence="1">
    <name type="scientific">Iconisemion striatum</name>
    <dbReference type="NCBI Taxonomy" id="60296"/>
    <lineage>
        <taxon>Eukaryota</taxon>
        <taxon>Metazoa</taxon>
        <taxon>Chordata</taxon>
        <taxon>Craniata</taxon>
        <taxon>Vertebrata</taxon>
        <taxon>Euteleostomi</taxon>
        <taxon>Actinopterygii</taxon>
        <taxon>Neopterygii</taxon>
        <taxon>Teleostei</taxon>
        <taxon>Neoteleostei</taxon>
        <taxon>Acanthomorphata</taxon>
        <taxon>Ovalentaria</taxon>
        <taxon>Atherinomorphae</taxon>
        <taxon>Cyprinodontiformes</taxon>
        <taxon>Nothobranchiidae</taxon>
        <taxon>Iconisemion</taxon>
    </lineage>
</organism>
<name>A0A1A7WIN7_9TELE</name>
<feature type="non-terminal residue" evidence="1">
    <location>
        <position position="40"/>
    </location>
</feature>
<dbReference type="EMBL" id="HADW01004195">
    <property type="protein sequence ID" value="SBP05595.1"/>
    <property type="molecule type" value="Transcribed_RNA"/>
</dbReference>
<protein>
    <submittedName>
        <fullName evidence="1">Uncharacterized protein</fullName>
    </submittedName>
</protein>
<sequence length="40" mass="4536">MPDDYATWTPLNHFQEPLTSSTSCRSYPMVARSPPPTCHL</sequence>
<evidence type="ECO:0000313" key="1">
    <source>
        <dbReference type="EMBL" id="SBP05595.1"/>
    </source>
</evidence>
<reference evidence="1" key="1">
    <citation type="submission" date="2016-05" db="EMBL/GenBank/DDBJ databases">
        <authorList>
            <person name="Lavstsen T."/>
            <person name="Jespersen J.S."/>
        </authorList>
    </citation>
    <scope>NUCLEOTIDE SEQUENCE</scope>
    <source>
        <tissue evidence="1">Brain</tissue>
    </source>
</reference>
<reference evidence="1" key="2">
    <citation type="submission" date="2016-06" db="EMBL/GenBank/DDBJ databases">
        <title>The genome of a short-lived fish provides insights into sex chromosome evolution and the genetic control of aging.</title>
        <authorList>
            <person name="Reichwald K."/>
            <person name="Felder M."/>
            <person name="Petzold A."/>
            <person name="Koch P."/>
            <person name="Groth M."/>
            <person name="Platzer M."/>
        </authorList>
    </citation>
    <scope>NUCLEOTIDE SEQUENCE</scope>
    <source>
        <tissue evidence="1">Brain</tissue>
    </source>
</reference>
<proteinExistence type="predicted"/>